<dbReference type="PANTHER" id="PTHR42753">
    <property type="entry name" value="MITOCHONDRIAL RIBOSOME PROTEIN L39/PROLYL-TRNA LIGASE FAMILY MEMBER"/>
    <property type="match status" value="1"/>
</dbReference>
<evidence type="ECO:0000256" key="7">
    <source>
        <dbReference type="ARBA" id="ARBA00022917"/>
    </source>
</evidence>
<dbReference type="CDD" id="cd00861">
    <property type="entry name" value="ProRS_anticodon_short"/>
    <property type="match status" value="1"/>
</dbReference>
<dbReference type="InterPro" id="IPR036754">
    <property type="entry name" value="YbaK/aa-tRNA-synt-asso_dom_sf"/>
</dbReference>
<dbReference type="FunFam" id="3.30.930.10:FF:000043">
    <property type="entry name" value="Proline--tRNA ligase"/>
    <property type="match status" value="1"/>
</dbReference>
<dbReference type="Proteomes" id="UP000229044">
    <property type="component" value="Unassembled WGS sequence"/>
</dbReference>
<evidence type="ECO:0000256" key="9">
    <source>
        <dbReference type="ARBA" id="ARBA00047671"/>
    </source>
</evidence>
<dbReference type="PROSITE" id="PS50862">
    <property type="entry name" value="AA_TRNA_LIGASE_II"/>
    <property type="match status" value="1"/>
</dbReference>
<dbReference type="Pfam" id="PF00587">
    <property type="entry name" value="tRNA-synt_2b"/>
    <property type="match status" value="1"/>
</dbReference>
<keyword evidence="5 10" id="KW-0547">Nucleotide-binding</keyword>
<keyword evidence="13" id="KW-1185">Reference proteome</keyword>
<reference evidence="12 13" key="1">
    <citation type="submission" date="2017-09" db="EMBL/GenBank/DDBJ databases">
        <title>The draft genome sequences of Marinobacter guineae M3B.</title>
        <authorList>
            <person name="Cao J."/>
        </authorList>
    </citation>
    <scope>NUCLEOTIDE SEQUENCE [LARGE SCALE GENOMIC DNA]</scope>
    <source>
        <strain evidence="12 13">M3B</strain>
    </source>
</reference>
<keyword evidence="7 10" id="KW-0648">Protein biosynthesis</keyword>
<dbReference type="GO" id="GO:0004827">
    <property type="term" value="F:proline-tRNA ligase activity"/>
    <property type="evidence" value="ECO:0007669"/>
    <property type="project" value="UniProtKB-UniRule"/>
</dbReference>
<dbReference type="InterPro" id="IPR002314">
    <property type="entry name" value="aa-tRNA-synt_IIb"/>
</dbReference>
<sequence>MRASRYLIATQKETPADAEIISHQLMLRAGMIRKLAAGLYTWLPMGLRTLRKVERIVREEMDKSGAQEVLMPAVQPAELWQESGRWTQYGDELLRMNDRHGRDFCFGPTHEEVITDLIRNELSSYKELPANFYQIQTKFRDERRPRFGVMRAREFIMKDAYSFGINAESLNETYQLMHRTYCAIFDRLGLDYRPVQADSGAIGGSASHEFHVLASSGEDDIVFSTDSDYAANIEKAEAVAPAGERPAPAEELKEIATPDQRTIEAISAFLNIDATRTVKTLLVKAEADEDGHSGLVALILRGDHTLNEIKAENLAGVAEPLTMATDEEIEKAIGCKAGSIGPVKLEVPVIVDRSAAHLADFVCGANRDGFHLTGVNWERDAPLDRVEDLRNVVEGDPSPDGKGTLEIRRGIEVGHIFKLGNKYSTAMNATVLDENGKSAILEMGCYGIGVSRIVAASIEQNHDEKGIIWPDAIAPFQVAIVTLNAHKSPTVAEAGEKLYEQLRQAGYDVLLDDRNERPGVKFADMELIGIPHRFVVSERGLAAGTLEYKGRRDEEKQDIPVAEALPFLVNASPRKGL</sequence>
<dbReference type="Pfam" id="PF04073">
    <property type="entry name" value="tRNA_edit"/>
    <property type="match status" value="1"/>
</dbReference>
<comment type="domain">
    <text evidence="10">Consists of three domains: the N-terminal catalytic domain, the editing domain and the C-terminal anticodon-binding domain.</text>
</comment>
<dbReference type="OrthoDB" id="9809052at2"/>
<dbReference type="Gene3D" id="3.90.960.10">
    <property type="entry name" value="YbaK/aminoacyl-tRNA synthetase-associated domain"/>
    <property type="match status" value="1"/>
</dbReference>
<evidence type="ECO:0000256" key="4">
    <source>
        <dbReference type="ARBA" id="ARBA00022598"/>
    </source>
</evidence>
<dbReference type="InterPro" id="IPR044140">
    <property type="entry name" value="ProRS_anticodon_short"/>
</dbReference>
<keyword evidence="4 10" id="KW-0436">Ligase</keyword>
<protein>
    <recommendedName>
        <fullName evidence="10">Proline--tRNA ligase</fullName>
        <ecNumber evidence="10">6.1.1.15</ecNumber>
    </recommendedName>
    <alternativeName>
        <fullName evidence="10">Prolyl-tRNA synthetase</fullName>
        <shortName evidence="10">ProRS</shortName>
    </alternativeName>
</protein>
<proteinExistence type="inferred from homology"/>
<dbReference type="PANTHER" id="PTHR42753:SF2">
    <property type="entry name" value="PROLINE--TRNA LIGASE"/>
    <property type="match status" value="1"/>
</dbReference>
<evidence type="ECO:0000313" key="13">
    <source>
        <dbReference type="Proteomes" id="UP000229044"/>
    </source>
</evidence>
<dbReference type="NCBIfam" id="TIGR00409">
    <property type="entry name" value="proS_fam_II"/>
    <property type="match status" value="1"/>
</dbReference>
<dbReference type="HAMAP" id="MF_01569">
    <property type="entry name" value="Pro_tRNA_synth_type1"/>
    <property type="match status" value="1"/>
</dbReference>
<comment type="similarity">
    <text evidence="10">Belongs to the class-II aminoacyl-tRNA synthetase family. ProS type 1 subfamily.</text>
</comment>
<evidence type="ECO:0000256" key="1">
    <source>
        <dbReference type="ARBA" id="ARBA00004496"/>
    </source>
</evidence>
<dbReference type="GO" id="GO:0002161">
    <property type="term" value="F:aminoacyl-tRNA deacylase activity"/>
    <property type="evidence" value="ECO:0007669"/>
    <property type="project" value="InterPro"/>
</dbReference>
<dbReference type="RefSeq" id="WP_099616518.1">
    <property type="nucleotide sequence ID" value="NZ_KZ319339.1"/>
</dbReference>
<dbReference type="PIRSF" id="PIRSF001535">
    <property type="entry name" value="ProRS_1"/>
    <property type="match status" value="1"/>
</dbReference>
<keyword evidence="8 10" id="KW-0030">Aminoacyl-tRNA synthetase</keyword>
<keyword evidence="3 10" id="KW-0963">Cytoplasm</keyword>
<evidence type="ECO:0000313" key="12">
    <source>
        <dbReference type="EMBL" id="PHQ26435.1"/>
    </source>
</evidence>
<dbReference type="SUPFAM" id="SSF52954">
    <property type="entry name" value="Class II aaRS ABD-related"/>
    <property type="match status" value="1"/>
</dbReference>
<dbReference type="InterPro" id="IPR033730">
    <property type="entry name" value="ProRS_core_prok"/>
</dbReference>
<dbReference type="Gene3D" id="3.40.50.800">
    <property type="entry name" value="Anticodon-binding domain"/>
    <property type="match status" value="1"/>
</dbReference>
<dbReference type="AlphaFoldDB" id="A0A2G1VI35"/>
<dbReference type="InterPro" id="IPR004500">
    <property type="entry name" value="Pro-tRNA-synth_IIa_bac-type"/>
</dbReference>
<dbReference type="Gene3D" id="3.30.930.10">
    <property type="entry name" value="Bira Bifunctional Protein, Domain 2"/>
    <property type="match status" value="2"/>
</dbReference>
<comment type="catalytic activity">
    <reaction evidence="9 10">
        <text>tRNA(Pro) + L-proline + ATP = L-prolyl-tRNA(Pro) + AMP + diphosphate</text>
        <dbReference type="Rhea" id="RHEA:14305"/>
        <dbReference type="Rhea" id="RHEA-COMP:9700"/>
        <dbReference type="Rhea" id="RHEA-COMP:9702"/>
        <dbReference type="ChEBI" id="CHEBI:30616"/>
        <dbReference type="ChEBI" id="CHEBI:33019"/>
        <dbReference type="ChEBI" id="CHEBI:60039"/>
        <dbReference type="ChEBI" id="CHEBI:78442"/>
        <dbReference type="ChEBI" id="CHEBI:78532"/>
        <dbReference type="ChEBI" id="CHEBI:456215"/>
        <dbReference type="EC" id="6.1.1.15"/>
    </reaction>
</comment>
<evidence type="ECO:0000259" key="11">
    <source>
        <dbReference type="PROSITE" id="PS50862"/>
    </source>
</evidence>
<dbReference type="InterPro" id="IPR023717">
    <property type="entry name" value="Pro-tRNA-Synthase_IIa_type1"/>
</dbReference>
<dbReference type="CDD" id="cd00779">
    <property type="entry name" value="ProRS_core_prok"/>
    <property type="match status" value="1"/>
</dbReference>
<evidence type="ECO:0000256" key="6">
    <source>
        <dbReference type="ARBA" id="ARBA00022840"/>
    </source>
</evidence>
<gene>
    <name evidence="10" type="primary">proS</name>
    <name evidence="12" type="ORF">CLH62_02245</name>
</gene>
<dbReference type="GO" id="GO:0006433">
    <property type="term" value="P:prolyl-tRNA aminoacylation"/>
    <property type="evidence" value="ECO:0007669"/>
    <property type="project" value="UniProtKB-UniRule"/>
</dbReference>
<dbReference type="FunFam" id="3.30.930.10:FF:000097">
    <property type="entry name" value="Proline--tRNA ligase"/>
    <property type="match status" value="1"/>
</dbReference>
<dbReference type="NCBIfam" id="NF006625">
    <property type="entry name" value="PRK09194.1"/>
    <property type="match status" value="1"/>
</dbReference>
<comment type="function">
    <text evidence="10">Catalyzes the attachment of proline to tRNA(Pro) in a two-step reaction: proline is first activated by ATP to form Pro-AMP and then transferred to the acceptor end of tRNA(Pro). As ProRS can inadvertently accommodate and process non-cognate amino acids such as alanine and cysteine, to avoid such errors it has two additional distinct editing activities against alanine. One activity is designated as 'pretransfer' editing and involves the tRNA(Pro)-independent hydrolysis of activated Ala-AMP. The other activity is designated 'posttransfer' editing and involves deacylation of mischarged Ala-tRNA(Pro). The misacylated Cys-tRNA(Pro) is not edited by ProRS.</text>
</comment>
<dbReference type="CDD" id="cd04334">
    <property type="entry name" value="ProRS-INS"/>
    <property type="match status" value="1"/>
</dbReference>
<name>A0A2G1VI35_9GAMM</name>
<dbReference type="InterPro" id="IPR006195">
    <property type="entry name" value="aa-tRNA-synth_II"/>
</dbReference>
<accession>A0A2G1VI35</accession>
<dbReference type="SUPFAM" id="SSF55826">
    <property type="entry name" value="YbaK/ProRS associated domain"/>
    <property type="match status" value="1"/>
</dbReference>
<dbReference type="InterPro" id="IPR004154">
    <property type="entry name" value="Anticodon-bd"/>
</dbReference>
<dbReference type="Pfam" id="PF03129">
    <property type="entry name" value="HGTP_anticodon"/>
    <property type="match status" value="1"/>
</dbReference>
<evidence type="ECO:0000256" key="5">
    <source>
        <dbReference type="ARBA" id="ARBA00022741"/>
    </source>
</evidence>
<evidence type="ECO:0000256" key="8">
    <source>
        <dbReference type="ARBA" id="ARBA00023146"/>
    </source>
</evidence>
<dbReference type="InterPro" id="IPR045864">
    <property type="entry name" value="aa-tRNA-synth_II/BPL/LPL"/>
</dbReference>
<comment type="subcellular location">
    <subcellularLocation>
        <location evidence="1 10">Cytoplasm</location>
    </subcellularLocation>
</comment>
<dbReference type="InterPro" id="IPR036621">
    <property type="entry name" value="Anticodon-bd_dom_sf"/>
</dbReference>
<dbReference type="InterPro" id="IPR002316">
    <property type="entry name" value="Pro-tRNA-ligase_IIa"/>
</dbReference>
<keyword evidence="6 10" id="KW-0067">ATP-binding</keyword>
<dbReference type="PRINTS" id="PR01046">
    <property type="entry name" value="TRNASYNTHPRO"/>
</dbReference>
<comment type="caution">
    <text evidence="12">The sequence shown here is derived from an EMBL/GenBank/DDBJ whole genome shotgun (WGS) entry which is preliminary data.</text>
</comment>
<dbReference type="EMBL" id="NTFI01000001">
    <property type="protein sequence ID" value="PHQ26435.1"/>
    <property type="molecule type" value="Genomic_DNA"/>
</dbReference>
<evidence type="ECO:0000256" key="3">
    <source>
        <dbReference type="ARBA" id="ARBA00022490"/>
    </source>
</evidence>
<dbReference type="GO" id="GO:0005524">
    <property type="term" value="F:ATP binding"/>
    <property type="evidence" value="ECO:0007669"/>
    <property type="project" value="UniProtKB-UniRule"/>
</dbReference>
<evidence type="ECO:0000256" key="2">
    <source>
        <dbReference type="ARBA" id="ARBA00011738"/>
    </source>
</evidence>
<dbReference type="SUPFAM" id="SSF55681">
    <property type="entry name" value="Class II aaRS and biotin synthetases"/>
    <property type="match status" value="1"/>
</dbReference>
<dbReference type="InterPro" id="IPR050062">
    <property type="entry name" value="Pro-tRNA_synthetase"/>
</dbReference>
<dbReference type="InterPro" id="IPR007214">
    <property type="entry name" value="YbaK/aa-tRNA-synth-assoc-dom"/>
</dbReference>
<feature type="domain" description="Aminoacyl-transfer RNA synthetases class-II family profile" evidence="11">
    <location>
        <begin position="38"/>
        <end position="470"/>
    </location>
</feature>
<dbReference type="EC" id="6.1.1.15" evidence="10"/>
<dbReference type="GO" id="GO:0005829">
    <property type="term" value="C:cytosol"/>
    <property type="evidence" value="ECO:0007669"/>
    <property type="project" value="TreeGrafter"/>
</dbReference>
<comment type="subunit">
    <text evidence="2 10">Homodimer.</text>
</comment>
<evidence type="ECO:0000256" key="10">
    <source>
        <dbReference type="HAMAP-Rule" id="MF_01569"/>
    </source>
</evidence>
<organism evidence="12 13">
    <name type="scientific">Marinobacter guineae</name>
    <dbReference type="NCBI Taxonomy" id="432303"/>
    <lineage>
        <taxon>Bacteria</taxon>
        <taxon>Pseudomonadati</taxon>
        <taxon>Pseudomonadota</taxon>
        <taxon>Gammaproteobacteria</taxon>
        <taxon>Pseudomonadales</taxon>
        <taxon>Marinobacteraceae</taxon>
        <taxon>Marinobacter</taxon>
    </lineage>
</organism>